<evidence type="ECO:0000259" key="1">
    <source>
        <dbReference type="Pfam" id="PF03713"/>
    </source>
</evidence>
<dbReference type="InterPro" id="IPR012347">
    <property type="entry name" value="Ferritin-like"/>
</dbReference>
<feature type="domain" description="DUF305" evidence="1">
    <location>
        <begin position="33"/>
        <end position="121"/>
    </location>
</feature>
<evidence type="ECO:0000313" key="3">
    <source>
        <dbReference type="Proteomes" id="UP000595857"/>
    </source>
</evidence>
<reference evidence="2 3" key="1">
    <citation type="submission" date="2021-01" db="EMBL/GenBank/DDBJ databases">
        <title>Genome seq and assembly of Devosia sp. LEGU1.</title>
        <authorList>
            <person name="Chhetri G."/>
        </authorList>
    </citation>
    <scope>NUCLEOTIDE SEQUENCE [LARGE SCALE GENOMIC DNA]</scope>
    <source>
        <strain evidence="2 3">LEGU1</strain>
    </source>
</reference>
<dbReference type="PANTHER" id="PTHR36933:SF1">
    <property type="entry name" value="SLL0788 PROTEIN"/>
    <property type="match status" value="1"/>
</dbReference>
<proteinExistence type="predicted"/>
<dbReference type="InterPro" id="IPR005183">
    <property type="entry name" value="DUF305_CopM-like"/>
</dbReference>
<accession>A0ABX7CAF7</accession>
<dbReference type="EMBL" id="CP068046">
    <property type="protein sequence ID" value="QQR41091.1"/>
    <property type="molecule type" value="Genomic_DNA"/>
</dbReference>
<dbReference type="Gene3D" id="1.20.1260.10">
    <property type="match status" value="1"/>
</dbReference>
<dbReference type="Proteomes" id="UP000595857">
    <property type="component" value="Chromosome"/>
</dbReference>
<name>A0ABX7CAF7_9HYPH</name>
<sequence>MAGHNMAAMGGDAAMGAELPDICKSAEGMAGDMSMEMNHDMDQAHMDLMAGMDATNKQMMDAMMVEDIDVAFVCGMIPHHTAAINMAKAELEHGDNAWAKEMATKIIEAQEQEIAEMVAWLEGEGANE</sequence>
<keyword evidence="3" id="KW-1185">Reference proteome</keyword>
<protein>
    <submittedName>
        <fullName evidence="2">DUF305 domain-containing protein</fullName>
    </submittedName>
</protein>
<dbReference type="PANTHER" id="PTHR36933">
    <property type="entry name" value="SLL0788 PROTEIN"/>
    <property type="match status" value="1"/>
</dbReference>
<evidence type="ECO:0000313" key="2">
    <source>
        <dbReference type="EMBL" id="QQR41091.1"/>
    </source>
</evidence>
<dbReference type="Pfam" id="PF03713">
    <property type="entry name" value="DUF305"/>
    <property type="match status" value="1"/>
</dbReference>
<gene>
    <name evidence="2" type="ORF">JI748_03435</name>
</gene>
<organism evidence="2 3">
    <name type="scientific">Devosia rhizoryzae</name>
    <dbReference type="NCBI Taxonomy" id="2774137"/>
    <lineage>
        <taxon>Bacteria</taxon>
        <taxon>Pseudomonadati</taxon>
        <taxon>Pseudomonadota</taxon>
        <taxon>Alphaproteobacteria</taxon>
        <taxon>Hyphomicrobiales</taxon>
        <taxon>Devosiaceae</taxon>
        <taxon>Devosia</taxon>
    </lineage>
</organism>